<protein>
    <submittedName>
        <fullName evidence="1">Uncharacterized protein</fullName>
    </submittedName>
</protein>
<reference evidence="1" key="1">
    <citation type="submission" date="2023-10" db="EMBL/GenBank/DDBJ databases">
        <authorList>
            <person name="Rodriguez Cubillos JULIANA M."/>
            <person name="De Vega J."/>
        </authorList>
    </citation>
    <scope>NUCLEOTIDE SEQUENCE</scope>
</reference>
<accession>A0ACB0J780</accession>
<comment type="caution">
    <text evidence="1">The sequence shown here is derived from an EMBL/GenBank/DDBJ whole genome shotgun (WGS) entry which is preliminary data.</text>
</comment>
<gene>
    <name evidence="1" type="ORF">MILVUS5_LOCUS9565</name>
</gene>
<evidence type="ECO:0000313" key="1">
    <source>
        <dbReference type="EMBL" id="CAJ2639563.1"/>
    </source>
</evidence>
<evidence type="ECO:0000313" key="2">
    <source>
        <dbReference type="Proteomes" id="UP001177021"/>
    </source>
</evidence>
<proteinExistence type="predicted"/>
<sequence length="177" mass="20566">MGNKVKLAFITHNTKRKAAFRKRKIGILKRLNEITTLCGIEACGILYDNNNPQPVVWPTDSGAKSVLSRFASLPESEQSNKKVNQEDFLWKRIEKDFEELKKEREETRKNVMAIIINHYIYTKEFNGNSMSKNDLNDMSCFIDENLKEIYRKMEGMKIESQEHDGNEAGVMNETKKQ</sequence>
<organism evidence="1 2">
    <name type="scientific">Trifolium pratense</name>
    <name type="common">Red clover</name>
    <dbReference type="NCBI Taxonomy" id="57577"/>
    <lineage>
        <taxon>Eukaryota</taxon>
        <taxon>Viridiplantae</taxon>
        <taxon>Streptophyta</taxon>
        <taxon>Embryophyta</taxon>
        <taxon>Tracheophyta</taxon>
        <taxon>Spermatophyta</taxon>
        <taxon>Magnoliopsida</taxon>
        <taxon>eudicotyledons</taxon>
        <taxon>Gunneridae</taxon>
        <taxon>Pentapetalae</taxon>
        <taxon>rosids</taxon>
        <taxon>fabids</taxon>
        <taxon>Fabales</taxon>
        <taxon>Fabaceae</taxon>
        <taxon>Papilionoideae</taxon>
        <taxon>50 kb inversion clade</taxon>
        <taxon>NPAAA clade</taxon>
        <taxon>Hologalegina</taxon>
        <taxon>IRL clade</taxon>
        <taxon>Trifolieae</taxon>
        <taxon>Trifolium</taxon>
    </lineage>
</organism>
<keyword evidence="2" id="KW-1185">Reference proteome</keyword>
<name>A0ACB0J780_TRIPR</name>
<dbReference type="Proteomes" id="UP001177021">
    <property type="component" value="Unassembled WGS sequence"/>
</dbReference>
<dbReference type="EMBL" id="CASHSV030000024">
    <property type="protein sequence ID" value="CAJ2639563.1"/>
    <property type="molecule type" value="Genomic_DNA"/>
</dbReference>